<gene>
    <name evidence="2" type="ORF">Mal52_21320</name>
</gene>
<name>A0A517ZMG0_9PLAN</name>
<keyword evidence="3" id="KW-1185">Reference proteome</keyword>
<dbReference type="InterPro" id="IPR002372">
    <property type="entry name" value="PQQ_rpt_dom"/>
</dbReference>
<dbReference type="Proteomes" id="UP000319383">
    <property type="component" value="Chromosome"/>
</dbReference>
<dbReference type="PANTHER" id="PTHR34512:SF30">
    <property type="entry name" value="OUTER MEMBRANE PROTEIN ASSEMBLY FACTOR BAMB"/>
    <property type="match status" value="1"/>
</dbReference>
<dbReference type="RefSeq" id="WP_145375863.1">
    <property type="nucleotide sequence ID" value="NZ_CP036276.1"/>
</dbReference>
<dbReference type="Gene3D" id="2.130.10.10">
    <property type="entry name" value="YVTN repeat-like/Quinoprotein amine dehydrogenase"/>
    <property type="match status" value="2"/>
</dbReference>
<proteinExistence type="predicted"/>
<dbReference type="AlphaFoldDB" id="A0A517ZMG0"/>
<dbReference type="InterPro" id="IPR015943">
    <property type="entry name" value="WD40/YVTN_repeat-like_dom_sf"/>
</dbReference>
<dbReference type="Pfam" id="PF13360">
    <property type="entry name" value="PQQ_2"/>
    <property type="match status" value="3"/>
</dbReference>
<dbReference type="PANTHER" id="PTHR34512">
    <property type="entry name" value="CELL SURFACE PROTEIN"/>
    <property type="match status" value="1"/>
</dbReference>
<reference evidence="2 3" key="1">
    <citation type="submission" date="2019-02" db="EMBL/GenBank/DDBJ databases">
        <title>Deep-cultivation of Planctomycetes and their phenomic and genomic characterization uncovers novel biology.</title>
        <authorList>
            <person name="Wiegand S."/>
            <person name="Jogler M."/>
            <person name="Boedeker C."/>
            <person name="Pinto D."/>
            <person name="Vollmers J."/>
            <person name="Rivas-Marin E."/>
            <person name="Kohn T."/>
            <person name="Peeters S.H."/>
            <person name="Heuer A."/>
            <person name="Rast P."/>
            <person name="Oberbeckmann S."/>
            <person name="Bunk B."/>
            <person name="Jeske O."/>
            <person name="Meyerdierks A."/>
            <person name="Storesund J.E."/>
            <person name="Kallscheuer N."/>
            <person name="Luecker S."/>
            <person name="Lage O.M."/>
            <person name="Pohl T."/>
            <person name="Merkel B.J."/>
            <person name="Hornburger P."/>
            <person name="Mueller R.-W."/>
            <person name="Bruemmer F."/>
            <person name="Labrenz M."/>
            <person name="Spormann A.M."/>
            <person name="Op den Camp H."/>
            <person name="Overmann J."/>
            <person name="Amann R."/>
            <person name="Jetten M.S.M."/>
            <person name="Mascher T."/>
            <person name="Medema M.H."/>
            <person name="Devos D.P."/>
            <person name="Kaster A.-K."/>
            <person name="Ovreas L."/>
            <person name="Rohde M."/>
            <person name="Galperin M.Y."/>
            <person name="Jogler C."/>
        </authorList>
    </citation>
    <scope>NUCLEOTIDE SEQUENCE [LARGE SCALE GENOMIC DNA]</scope>
    <source>
        <strain evidence="2 3">Mal52</strain>
    </source>
</reference>
<evidence type="ECO:0000313" key="2">
    <source>
        <dbReference type="EMBL" id="QDU43656.1"/>
    </source>
</evidence>
<protein>
    <submittedName>
        <fullName evidence="2">Outer membrane biogenesis protein BamB</fullName>
    </submittedName>
</protein>
<organism evidence="2 3">
    <name type="scientific">Symmachiella dynata</name>
    <dbReference type="NCBI Taxonomy" id="2527995"/>
    <lineage>
        <taxon>Bacteria</taxon>
        <taxon>Pseudomonadati</taxon>
        <taxon>Planctomycetota</taxon>
        <taxon>Planctomycetia</taxon>
        <taxon>Planctomycetales</taxon>
        <taxon>Planctomycetaceae</taxon>
        <taxon>Symmachiella</taxon>
    </lineage>
</organism>
<dbReference type="InterPro" id="IPR011047">
    <property type="entry name" value="Quinoprotein_ADH-like_sf"/>
</dbReference>
<evidence type="ECO:0000259" key="1">
    <source>
        <dbReference type="Pfam" id="PF13360"/>
    </source>
</evidence>
<dbReference type="EMBL" id="CP036276">
    <property type="protein sequence ID" value="QDU43656.1"/>
    <property type="molecule type" value="Genomic_DNA"/>
</dbReference>
<sequence>MPRPDHLMTLLGTAVLYLGIGVTSLATAGEADDWRQFRGPNCSGVSQSDLPLPTHFSATENVLWTHELGDGVASAVIADGRCYCTGLLGDTETEGTFVVYCFDAATGKPHWQREFPTGDLPRITRPNSHASSTPATDGERVYVYFSTLGLKALDCQTGKDVWEDAIEPPNFLLGWGAAASPVLVDDLVIFAQDDDLNPFIAAYEAKTGSVRWRKERPEMLGGYAAPVLCTADGRTDIVLAGSGKLKGYRPSDGKELWNCNTMLRTVMTSPVVVDDSIFISIQSYGDTDRHLKPALLQWKDTDQDGKLSREEVPKPFWKKFDKGDKNKDQFLVDTEIDAAFQSPDNMVGGGRTIQSVRGGGTGDVTETHLQWNLDNRSPSNLSSPLAVDGRVYVVKKGGLSSCFNADDGSTVWKLKRVHNFGEYYASPVYGDGKIYLTGENGLVAVLAAGPKLKFLAKKNDMGDSILATPSIADGKLFFRTRNGIVVVGNGE</sequence>
<evidence type="ECO:0000313" key="3">
    <source>
        <dbReference type="Proteomes" id="UP000319383"/>
    </source>
</evidence>
<dbReference type="SUPFAM" id="SSF50998">
    <property type="entry name" value="Quinoprotein alcohol dehydrogenase-like"/>
    <property type="match status" value="2"/>
</dbReference>
<feature type="domain" description="Pyrrolo-quinoline quinone repeat" evidence="1">
    <location>
        <begin position="58"/>
        <end position="167"/>
    </location>
</feature>
<feature type="domain" description="Pyrrolo-quinoline quinone repeat" evidence="1">
    <location>
        <begin position="179"/>
        <end position="284"/>
    </location>
</feature>
<feature type="domain" description="Pyrrolo-quinoline quinone repeat" evidence="1">
    <location>
        <begin position="379"/>
        <end position="483"/>
    </location>
</feature>
<accession>A0A517ZMG0</accession>
<dbReference type="KEGG" id="sdyn:Mal52_21320"/>